<gene>
    <name evidence="1" type="ORF">rCG_63423</name>
</gene>
<reference evidence="1 2" key="1">
    <citation type="submission" date="2005-09" db="EMBL/GenBank/DDBJ databases">
        <authorList>
            <person name="Mural R.J."/>
            <person name="Li P.W."/>
            <person name="Adams M.D."/>
            <person name="Amanatides P.G."/>
            <person name="Baden-Tillson H."/>
            <person name="Barnstead M."/>
            <person name="Chin S.H."/>
            <person name="Dew I."/>
            <person name="Evans C.A."/>
            <person name="Ferriera S."/>
            <person name="Flanigan M."/>
            <person name="Fosler C."/>
            <person name="Glodek A."/>
            <person name="Gu Z."/>
            <person name="Holt R.A."/>
            <person name="Jennings D."/>
            <person name="Kraft C.L."/>
            <person name="Lu F."/>
            <person name="Nguyen T."/>
            <person name="Nusskern D.R."/>
            <person name="Pfannkoch C.M."/>
            <person name="Sitter C."/>
            <person name="Sutton G.G."/>
            <person name="Venter J.C."/>
            <person name="Wang Z."/>
            <person name="Woodage T."/>
            <person name="Zheng X.H."/>
            <person name="Zhong F."/>
        </authorList>
    </citation>
    <scope>NUCLEOTIDE SEQUENCE [LARGE SCALE GENOMIC DNA]</scope>
    <source>
        <strain>BN</strain>
        <strain evidence="2">Sprague-Dawley</strain>
    </source>
</reference>
<dbReference type="Proteomes" id="UP000234681">
    <property type="component" value="Chromosome 4"/>
</dbReference>
<organism evidence="1 2">
    <name type="scientific">Rattus norvegicus</name>
    <name type="common">Rat</name>
    <dbReference type="NCBI Taxonomy" id="10116"/>
    <lineage>
        <taxon>Eukaryota</taxon>
        <taxon>Metazoa</taxon>
        <taxon>Chordata</taxon>
        <taxon>Craniata</taxon>
        <taxon>Vertebrata</taxon>
        <taxon>Euteleostomi</taxon>
        <taxon>Mammalia</taxon>
        <taxon>Eutheria</taxon>
        <taxon>Euarchontoglires</taxon>
        <taxon>Glires</taxon>
        <taxon>Rodentia</taxon>
        <taxon>Myomorpha</taxon>
        <taxon>Muroidea</taxon>
        <taxon>Muridae</taxon>
        <taxon>Murinae</taxon>
        <taxon>Rattus</taxon>
    </lineage>
</organism>
<evidence type="ECO:0000313" key="1">
    <source>
        <dbReference type="EMBL" id="EDM01567.1"/>
    </source>
</evidence>
<name>A6IMM2_RAT</name>
<accession>A6IMM2</accession>
<dbReference type="EMBL" id="CH473964">
    <property type="protein sequence ID" value="EDM01567.1"/>
    <property type="molecule type" value="Genomic_DNA"/>
</dbReference>
<evidence type="ECO:0000313" key="2">
    <source>
        <dbReference type="Proteomes" id="UP000234681"/>
    </source>
</evidence>
<sequence>MHGHTILCSYMASRIQTHILILTWPLYHLTHLSIFMPSLLYLPSYLMGLLGRTSNSKK</sequence>
<dbReference type="AlphaFoldDB" id="A6IMM2"/>
<proteinExistence type="predicted"/>
<protein>
    <submittedName>
        <fullName evidence="1">RCG63423</fullName>
    </submittedName>
</protein>